<name>A0A956RQN0_UNCEI</name>
<dbReference type="AlphaFoldDB" id="A0A956RQN0"/>
<proteinExistence type="predicted"/>
<feature type="non-terminal residue" evidence="7">
    <location>
        <position position="1"/>
    </location>
</feature>
<feature type="domain" description="Methylamine utilisation protein MauE" evidence="6">
    <location>
        <begin position="1"/>
        <end position="76"/>
    </location>
</feature>
<evidence type="ECO:0000256" key="4">
    <source>
        <dbReference type="ARBA" id="ARBA00023136"/>
    </source>
</evidence>
<keyword evidence="3 5" id="KW-1133">Transmembrane helix</keyword>
<reference evidence="7" key="1">
    <citation type="submission" date="2020-04" db="EMBL/GenBank/DDBJ databases">
        <authorList>
            <person name="Zhang T."/>
        </authorList>
    </citation>
    <scope>NUCLEOTIDE SEQUENCE</scope>
    <source>
        <strain evidence="7">HKST-UBA01</strain>
    </source>
</reference>
<evidence type="ECO:0000313" key="7">
    <source>
        <dbReference type="EMBL" id="MCA9727784.1"/>
    </source>
</evidence>
<dbReference type="Pfam" id="PF07291">
    <property type="entry name" value="MauE"/>
    <property type="match status" value="1"/>
</dbReference>
<comment type="subcellular location">
    <subcellularLocation>
        <location evidence="1">Membrane</location>
        <topology evidence="1">Multi-pass membrane protein</topology>
    </subcellularLocation>
</comment>
<evidence type="ECO:0000256" key="5">
    <source>
        <dbReference type="SAM" id="Phobius"/>
    </source>
</evidence>
<keyword evidence="2 5" id="KW-0812">Transmembrane</keyword>
<gene>
    <name evidence="7" type="ORF">KC729_08885</name>
</gene>
<feature type="transmembrane region" description="Helical" evidence="5">
    <location>
        <begin position="59"/>
        <end position="77"/>
    </location>
</feature>
<dbReference type="GO" id="GO:0030416">
    <property type="term" value="P:methylamine metabolic process"/>
    <property type="evidence" value="ECO:0007669"/>
    <property type="project" value="InterPro"/>
</dbReference>
<evidence type="ECO:0000256" key="1">
    <source>
        <dbReference type="ARBA" id="ARBA00004141"/>
    </source>
</evidence>
<sequence>VVELALGMCAILQVARRRAVAALMGLLVVFIVATIWAWSHGNAESCGCFGRAAARGPQAVIIEDLLFLALGAVAWFLPGITAWAGFRRLAAAVAIPIMISLPFWLPQAAIDAWVTPVKPGADLSDIAVDGIRVPVTQGRVLLALFSSDCEACDRSIPILDEIAGTDGAPTVAAVLGGDNQSRRAWVLEHVPAFPVGHTPMKALRQYYRRLPVFILMKDGIVERAWWVDPPRVSDVVSAGVASRVTSD</sequence>
<comment type="caution">
    <text evidence="7">The sequence shown here is derived from an EMBL/GenBank/DDBJ whole genome shotgun (WGS) entry which is preliminary data.</text>
</comment>
<evidence type="ECO:0000259" key="6">
    <source>
        <dbReference type="Pfam" id="PF07291"/>
    </source>
</evidence>
<feature type="transmembrane region" description="Helical" evidence="5">
    <location>
        <begin position="20"/>
        <end position="39"/>
    </location>
</feature>
<accession>A0A956RQN0</accession>
<keyword evidence="4 5" id="KW-0472">Membrane</keyword>
<reference evidence="7" key="2">
    <citation type="journal article" date="2021" name="Microbiome">
        <title>Successional dynamics and alternative stable states in a saline activated sludge microbial community over 9 years.</title>
        <authorList>
            <person name="Wang Y."/>
            <person name="Ye J."/>
            <person name="Ju F."/>
            <person name="Liu L."/>
            <person name="Boyd J.A."/>
            <person name="Deng Y."/>
            <person name="Parks D.H."/>
            <person name="Jiang X."/>
            <person name="Yin X."/>
            <person name="Woodcroft B.J."/>
            <person name="Tyson G.W."/>
            <person name="Hugenholtz P."/>
            <person name="Polz M.F."/>
            <person name="Zhang T."/>
        </authorList>
    </citation>
    <scope>NUCLEOTIDE SEQUENCE</scope>
    <source>
        <strain evidence="7">HKST-UBA01</strain>
    </source>
</reference>
<dbReference type="Proteomes" id="UP000697710">
    <property type="component" value="Unassembled WGS sequence"/>
</dbReference>
<organism evidence="7 8">
    <name type="scientific">Eiseniibacteriota bacterium</name>
    <dbReference type="NCBI Taxonomy" id="2212470"/>
    <lineage>
        <taxon>Bacteria</taxon>
        <taxon>Candidatus Eiseniibacteriota</taxon>
    </lineage>
</organism>
<protein>
    <recommendedName>
        <fullName evidence="6">Methylamine utilisation protein MauE domain-containing protein</fullName>
    </recommendedName>
</protein>
<dbReference type="InterPro" id="IPR009908">
    <property type="entry name" value="Methylamine_util_MauE"/>
</dbReference>
<dbReference type="GO" id="GO:0016020">
    <property type="term" value="C:membrane"/>
    <property type="evidence" value="ECO:0007669"/>
    <property type="project" value="UniProtKB-SubCell"/>
</dbReference>
<evidence type="ECO:0000313" key="8">
    <source>
        <dbReference type="Proteomes" id="UP000697710"/>
    </source>
</evidence>
<dbReference type="EMBL" id="JAGQHR010000236">
    <property type="protein sequence ID" value="MCA9727784.1"/>
    <property type="molecule type" value="Genomic_DNA"/>
</dbReference>
<evidence type="ECO:0000256" key="2">
    <source>
        <dbReference type="ARBA" id="ARBA00022692"/>
    </source>
</evidence>
<feature type="transmembrane region" description="Helical" evidence="5">
    <location>
        <begin position="89"/>
        <end position="105"/>
    </location>
</feature>
<evidence type="ECO:0000256" key="3">
    <source>
        <dbReference type="ARBA" id="ARBA00022989"/>
    </source>
</evidence>